<evidence type="ECO:0000313" key="4">
    <source>
        <dbReference type="Proteomes" id="UP000198215"/>
    </source>
</evidence>
<keyword evidence="2" id="KW-1133">Transmembrane helix</keyword>
<evidence type="ECO:0000256" key="1">
    <source>
        <dbReference type="SAM" id="MobiDB-lite"/>
    </source>
</evidence>
<feature type="region of interest" description="Disordered" evidence="1">
    <location>
        <begin position="1"/>
        <end position="22"/>
    </location>
</feature>
<feature type="transmembrane region" description="Helical" evidence="2">
    <location>
        <begin position="177"/>
        <end position="198"/>
    </location>
</feature>
<accession>A0A1C5JCK4</accession>
<organism evidence="3 4">
    <name type="scientific">Micromonospora coxensis</name>
    <dbReference type="NCBI Taxonomy" id="356852"/>
    <lineage>
        <taxon>Bacteria</taxon>
        <taxon>Bacillati</taxon>
        <taxon>Actinomycetota</taxon>
        <taxon>Actinomycetes</taxon>
        <taxon>Micromonosporales</taxon>
        <taxon>Micromonosporaceae</taxon>
        <taxon>Micromonospora</taxon>
    </lineage>
</organism>
<dbReference type="Proteomes" id="UP000198215">
    <property type="component" value="Chromosome I"/>
</dbReference>
<keyword evidence="4" id="KW-1185">Reference proteome</keyword>
<feature type="transmembrane region" description="Helical" evidence="2">
    <location>
        <begin position="243"/>
        <end position="263"/>
    </location>
</feature>
<evidence type="ECO:0000256" key="2">
    <source>
        <dbReference type="SAM" id="Phobius"/>
    </source>
</evidence>
<dbReference type="EMBL" id="LT607753">
    <property type="protein sequence ID" value="SCG67929.1"/>
    <property type="molecule type" value="Genomic_DNA"/>
</dbReference>
<reference evidence="4" key="1">
    <citation type="submission" date="2016-06" db="EMBL/GenBank/DDBJ databases">
        <authorList>
            <person name="Varghese N."/>
            <person name="Submissions Spin"/>
        </authorList>
    </citation>
    <scope>NUCLEOTIDE SEQUENCE [LARGE SCALE GENOMIC DNA]</scope>
    <source>
        <strain evidence="4">DSM 45161</strain>
    </source>
</reference>
<dbReference type="RefSeq" id="WP_088977635.1">
    <property type="nucleotide sequence ID" value="NZ_LT607753.1"/>
</dbReference>
<dbReference type="OrthoDB" id="3345261at2"/>
<dbReference type="AlphaFoldDB" id="A0A1C5JCK4"/>
<name>A0A1C5JCK4_9ACTN</name>
<sequence length="456" mass="51763">MHENGVLHQNGSPGRRYPSVPCGRPLTLGATRLAEPVATPEPYRVDELSHTEAAQLVRAKADAEATLVTHHSRVQGAGDRLIDTWRRTKLALHRLEELLSRRELTAAATGQDLVEREHAGDGAEDRRNRPGWQHPLLVWTVIFISAIYDTFFFAQAFRSAIDTGTELSTVESLVSYLPGFGIFMGLVLAGSWLAVPLFRHRSRAERRRWRRRLDWQVVLRRIFVRWRPEDEERRPDELPWPSWVLPVTFTVLMVGILAFWAWLRGDRIQQPHLRWPLVALLVLLTVSAIAFKASAYNPYAERQRRVKRRAKLAGRRYERLRAEAQGLLGAHEKAWQELHLTVEDAANAVRRHLTDAWTEIAEARARHGLTGTVSPAFTTTADDDVTDLRLFEGLTGPSLRLSTLRLVRDLLDRHHPNILDRELTDLLRRLDGQLDVEAQVVAGNNSTGGGPEVHQG</sequence>
<evidence type="ECO:0000313" key="3">
    <source>
        <dbReference type="EMBL" id="SCG67929.1"/>
    </source>
</evidence>
<protein>
    <submittedName>
        <fullName evidence="3">Uncharacterized protein</fullName>
    </submittedName>
</protein>
<keyword evidence="2" id="KW-0812">Transmembrane</keyword>
<proteinExistence type="predicted"/>
<feature type="transmembrane region" description="Helical" evidence="2">
    <location>
        <begin position="275"/>
        <end position="299"/>
    </location>
</feature>
<feature type="transmembrane region" description="Helical" evidence="2">
    <location>
        <begin position="136"/>
        <end position="157"/>
    </location>
</feature>
<gene>
    <name evidence="3" type="ORF">GA0070614_4319</name>
</gene>
<keyword evidence="2" id="KW-0472">Membrane</keyword>